<dbReference type="SUPFAM" id="SSF88697">
    <property type="entry name" value="PUA domain-like"/>
    <property type="match status" value="1"/>
</dbReference>
<dbReference type="Gene3D" id="3.10.400.10">
    <property type="entry name" value="Sulfate adenylyltransferase"/>
    <property type="match status" value="1"/>
</dbReference>
<organism evidence="2 3">
    <name type="scientific">Pseudarthrobacter siccitolerans</name>
    <dbReference type="NCBI Taxonomy" id="861266"/>
    <lineage>
        <taxon>Bacteria</taxon>
        <taxon>Bacillati</taxon>
        <taxon>Actinomycetota</taxon>
        <taxon>Actinomycetes</taxon>
        <taxon>Micrococcales</taxon>
        <taxon>Micrococcaceae</taxon>
        <taxon>Pseudarthrobacter</taxon>
    </lineage>
</organism>
<gene>
    <name evidence="2" type="ORF">ARTSIC4J27_142</name>
</gene>
<accession>A0A024GWS9</accession>
<dbReference type="InterPro" id="IPR009326">
    <property type="entry name" value="DUF984"/>
</dbReference>
<dbReference type="AlphaFoldDB" id="A0A024GWS9"/>
<reference evidence="3" key="1">
    <citation type="journal article" date="2014" name="Genome Announc.">
        <title>Genome Sequence of Arthrobacter siccitolerans 4J27, a Xeroprotectant-Producing Desiccation-Tolerant Microorganism.</title>
        <authorList>
            <person name="Manzanera M."/>
            <person name="Santa-Cruz-Calvo L."/>
            <person name="Vilchez J.I."/>
            <person name="Garcia-Fontana C."/>
            <person name="Silva-Castro G.A."/>
            <person name="Calvo C."/>
            <person name="Gonzalez-Lopez J."/>
        </authorList>
    </citation>
    <scope>NUCLEOTIDE SEQUENCE [LARGE SCALE GENOMIC DNA]</scope>
    <source>
        <strain evidence="3">4J27</strain>
    </source>
</reference>
<comment type="caution">
    <text evidence="2">The sequence shown here is derived from an EMBL/GenBank/DDBJ whole genome shotgun (WGS) entry which is preliminary data.</text>
</comment>
<protein>
    <submittedName>
        <fullName evidence="2">ASCH domain protein</fullName>
    </submittedName>
</protein>
<dbReference type="SMART" id="SM01022">
    <property type="entry name" value="ASCH"/>
    <property type="match status" value="1"/>
</dbReference>
<dbReference type="InterPro" id="IPR007374">
    <property type="entry name" value="ASCH_domain"/>
</dbReference>
<dbReference type="PANTHER" id="PTHR39203:SF1">
    <property type="entry name" value="CYTOPLASMIC PROTEIN"/>
    <property type="match status" value="1"/>
</dbReference>
<name>A0A024GWS9_9MICC</name>
<keyword evidence="3" id="KW-1185">Reference proteome</keyword>
<sequence length="134" mass="14837">MQRIEFVQPGELRDRIIASVLSGKKTATSRLAAIFDLEQKEISKPGDRYEVVDSNGSVAGIIEIDEVRIMPLADVGEDVSSAEGGFFEGIEDWRRVHVQGWQSYAAAIQGATSDPNWSITDDTPVVVRFFHLVE</sequence>
<evidence type="ECO:0000259" key="1">
    <source>
        <dbReference type="SMART" id="SM01022"/>
    </source>
</evidence>
<dbReference type="STRING" id="861266.ARTSIC4J27_142"/>
<feature type="domain" description="ASCH" evidence="1">
    <location>
        <begin position="4"/>
        <end position="134"/>
    </location>
</feature>
<dbReference type="Proteomes" id="UP000035722">
    <property type="component" value="Unassembled WGS sequence"/>
</dbReference>
<dbReference type="PANTHER" id="PTHR39203">
    <property type="entry name" value="CYTOPLASMIC PROTEIN-RELATED"/>
    <property type="match status" value="1"/>
</dbReference>
<proteinExistence type="predicted"/>
<dbReference type="EMBL" id="CAQI01000025">
    <property type="protein sequence ID" value="CCQ44218.1"/>
    <property type="molecule type" value="Genomic_DNA"/>
</dbReference>
<dbReference type="Pfam" id="PF04266">
    <property type="entry name" value="ASCH"/>
    <property type="match status" value="1"/>
</dbReference>
<dbReference type="InterPro" id="IPR015947">
    <property type="entry name" value="PUA-like_sf"/>
</dbReference>
<evidence type="ECO:0000313" key="2">
    <source>
        <dbReference type="EMBL" id="CCQ44218.1"/>
    </source>
</evidence>
<evidence type="ECO:0000313" key="3">
    <source>
        <dbReference type="Proteomes" id="UP000035722"/>
    </source>
</evidence>